<accession>A0A3S3VQ66</accession>
<evidence type="ECO:0000313" key="1">
    <source>
        <dbReference type="EMBL" id="RWX81567.1"/>
    </source>
</evidence>
<dbReference type="AlphaFoldDB" id="A0A3S3VQ66"/>
<gene>
    <name evidence="1" type="ORF">EPK99_04610</name>
</gene>
<dbReference type="OrthoDB" id="8383555at2"/>
<comment type="caution">
    <text evidence="1">The sequence shown here is derived from an EMBL/GenBank/DDBJ whole genome shotgun (WGS) entry which is preliminary data.</text>
</comment>
<reference evidence="1 2" key="1">
    <citation type="submission" date="2019-01" db="EMBL/GenBank/DDBJ databases">
        <title>The draft genome of Rhizobium sp. 24NR.</title>
        <authorList>
            <person name="Liu L."/>
            <person name="Liang L."/>
            <person name="Shi S."/>
            <person name="Xu L."/>
            <person name="Wang X."/>
            <person name="Li L."/>
            <person name="Zhang X."/>
        </authorList>
    </citation>
    <scope>NUCLEOTIDE SEQUENCE [LARGE SCALE GENOMIC DNA]</scope>
    <source>
        <strain evidence="1 2">24NR</strain>
    </source>
</reference>
<name>A0A3S3VQ66_9HYPH</name>
<dbReference type="RefSeq" id="WP_128441517.1">
    <property type="nucleotide sequence ID" value="NZ_SBIP01000001.1"/>
</dbReference>
<keyword evidence="2" id="KW-1185">Reference proteome</keyword>
<protein>
    <submittedName>
        <fullName evidence="1">Uncharacterized protein</fullName>
    </submittedName>
</protein>
<organism evidence="1 2">
    <name type="scientific">Neorhizobium lilium</name>
    <dbReference type="NCBI Taxonomy" id="2503024"/>
    <lineage>
        <taxon>Bacteria</taxon>
        <taxon>Pseudomonadati</taxon>
        <taxon>Pseudomonadota</taxon>
        <taxon>Alphaproteobacteria</taxon>
        <taxon>Hyphomicrobiales</taxon>
        <taxon>Rhizobiaceae</taxon>
        <taxon>Rhizobium/Agrobacterium group</taxon>
        <taxon>Neorhizobium</taxon>
    </lineage>
</organism>
<evidence type="ECO:0000313" key="2">
    <source>
        <dbReference type="Proteomes" id="UP000287687"/>
    </source>
</evidence>
<sequence length="174" mass="20118">MSLDAMKPETLLRWQQQQFQHDRRNHTDIICLSRMDRLKHYGLHYAKYAGRVALHPNDLSVLSRTLVDALLVMLSAANVLSQRLDRDFQVRADAKFVSGLLEDIADASGRFCDACEKIDHFEEFLPIAKQANLDMLQWIFVLAAEHKFDLEALVLVRRQQLTERQFLIPADQQG</sequence>
<dbReference type="Proteomes" id="UP000287687">
    <property type="component" value="Unassembled WGS sequence"/>
</dbReference>
<proteinExistence type="predicted"/>
<dbReference type="EMBL" id="SBIP01000001">
    <property type="protein sequence ID" value="RWX81567.1"/>
    <property type="molecule type" value="Genomic_DNA"/>
</dbReference>